<evidence type="ECO:0000313" key="4">
    <source>
        <dbReference type="Proteomes" id="UP000264294"/>
    </source>
</evidence>
<dbReference type="EMBL" id="QVOD01000063">
    <property type="protein sequence ID" value="RFT62677.1"/>
    <property type="molecule type" value="Genomic_DNA"/>
</dbReference>
<dbReference type="Proteomes" id="UP000029389">
    <property type="component" value="Unassembled WGS sequence"/>
</dbReference>
<dbReference type="Proteomes" id="UP000264294">
    <property type="component" value="Unassembled WGS sequence"/>
</dbReference>
<proteinExistence type="predicted"/>
<evidence type="ECO:0000313" key="2">
    <source>
        <dbReference type="EMBL" id="RFT62677.1"/>
    </source>
</evidence>
<comment type="caution">
    <text evidence="1">The sequence shown here is derived from an EMBL/GenBank/DDBJ whole genome shotgun (WGS) entry which is preliminary data.</text>
</comment>
<gene>
    <name evidence="2" type="ORF">D0U04_27400</name>
    <name evidence="1" type="ORF">DJ93_5629</name>
</gene>
<accession>A0A090YAI4</accession>
<keyword evidence="4" id="KW-1185">Reference proteome</keyword>
<sequence>MIFYEVICFCCKNVFRVYEGTEKYKQFKKNPEGKYCCDECSHKIRLEAIKHFFR</sequence>
<evidence type="ECO:0000313" key="3">
    <source>
        <dbReference type="Proteomes" id="UP000029389"/>
    </source>
</evidence>
<dbReference type="eggNOG" id="ENOG5033JMC">
    <property type="taxonomic scope" value="Bacteria"/>
</dbReference>
<reference evidence="1 3" key="1">
    <citation type="submission" date="2014-04" db="EMBL/GenBank/DDBJ databases">
        <authorList>
            <person name="Bishop-Lilly K.A."/>
            <person name="Broomall S.M."/>
            <person name="Chain P.S."/>
            <person name="Chertkov O."/>
            <person name="Coyne S.R."/>
            <person name="Daligault H.E."/>
            <person name="Davenport K.W."/>
            <person name="Erkkila T."/>
            <person name="Frey K.G."/>
            <person name="Gibbons H.S."/>
            <person name="Gu W."/>
            <person name="Jaissle J."/>
            <person name="Johnson S.L."/>
            <person name="Koroleva G.I."/>
            <person name="Ladner J.T."/>
            <person name="Lo C.-C."/>
            <person name="Minogue T.D."/>
            <person name="Munk C."/>
            <person name="Palacios G.F."/>
            <person name="Redden C.L."/>
            <person name="Rosenzweig C.N."/>
            <person name="Scholz M.B."/>
            <person name="Teshima H."/>
            <person name="Xu Y."/>
        </authorList>
    </citation>
    <scope>NUCLEOTIDE SEQUENCE [LARGE SCALE GENOMIC DNA]</scope>
    <source>
        <strain evidence="1 3">BHP</strain>
    </source>
</reference>
<protein>
    <submittedName>
        <fullName evidence="2">DUF2197 domain-containing protein</fullName>
    </submittedName>
</protein>
<dbReference type="EMBL" id="JMQC01000011">
    <property type="protein sequence ID" value="KFM95176.1"/>
    <property type="molecule type" value="Genomic_DNA"/>
</dbReference>
<name>A0A090YAI4_9BACI</name>
<evidence type="ECO:0000313" key="1">
    <source>
        <dbReference type="EMBL" id="KFM95176.1"/>
    </source>
</evidence>
<dbReference type="RefSeq" id="WP_080743760.1">
    <property type="nucleotide sequence ID" value="NZ_JMQC01000011.1"/>
</dbReference>
<reference evidence="2 4" key="2">
    <citation type="submission" date="2018-08" db="EMBL/GenBank/DDBJ databases">
        <title>Bacillus clarus sp. nov. strain PS00077A.</title>
        <authorList>
            <person name="Mendez Acevedo M."/>
            <person name="Carroll L."/>
            <person name="Mukherjee M."/>
            <person name="Wiedmann M."/>
            <person name="Kovac J."/>
        </authorList>
    </citation>
    <scope>NUCLEOTIDE SEQUENCE [LARGE SCALE GENOMIC DNA]</scope>
    <source>
        <strain evidence="2 4">PS00077A</strain>
    </source>
</reference>
<organism evidence="1 3">
    <name type="scientific">Bacillus clarus</name>
    <dbReference type="NCBI Taxonomy" id="2338372"/>
    <lineage>
        <taxon>Bacteria</taxon>
        <taxon>Bacillati</taxon>
        <taxon>Bacillota</taxon>
        <taxon>Bacilli</taxon>
        <taxon>Bacillales</taxon>
        <taxon>Bacillaceae</taxon>
        <taxon>Bacillus</taxon>
        <taxon>Bacillus cereus group</taxon>
    </lineage>
</organism>
<dbReference type="AlphaFoldDB" id="A0A090YAI4"/>